<dbReference type="AlphaFoldDB" id="A0A830GKM5"/>
<name>A0A830GKM5_9EURY</name>
<dbReference type="Gene3D" id="2.60.40.790">
    <property type="match status" value="1"/>
</dbReference>
<sequence>MVNVAAEHEDDQRNQRRTYHRRFWFPKRVDDGSIAANHTNGILEVRLPVSEGAVTRGKRIEIEG</sequence>
<reference evidence="4" key="2">
    <citation type="submission" date="2020-09" db="EMBL/GenBank/DDBJ databases">
        <authorList>
            <person name="Sun Q."/>
            <person name="Ohkuma M."/>
        </authorList>
    </citation>
    <scope>NUCLEOTIDE SEQUENCE</scope>
    <source>
        <strain evidence="4">JCM 17820</strain>
    </source>
</reference>
<dbReference type="EMBL" id="BMOU01000001">
    <property type="protein sequence ID" value="GGN90344.1"/>
    <property type="molecule type" value="Genomic_DNA"/>
</dbReference>
<evidence type="ECO:0000256" key="1">
    <source>
        <dbReference type="PROSITE-ProRule" id="PRU00285"/>
    </source>
</evidence>
<dbReference type="InterPro" id="IPR008978">
    <property type="entry name" value="HSP20-like_chaperone"/>
</dbReference>
<organism evidence="4 5">
    <name type="scientific">Haloarcula pellucida</name>
    <dbReference type="NCBI Taxonomy" id="1427151"/>
    <lineage>
        <taxon>Archaea</taxon>
        <taxon>Methanobacteriati</taxon>
        <taxon>Methanobacteriota</taxon>
        <taxon>Stenosarchaea group</taxon>
        <taxon>Halobacteria</taxon>
        <taxon>Halobacteriales</taxon>
        <taxon>Haloarculaceae</taxon>
        <taxon>Haloarcula</taxon>
    </lineage>
</organism>
<comment type="similarity">
    <text evidence="1 2">Belongs to the small heat shock protein (HSP20) family.</text>
</comment>
<dbReference type="Pfam" id="PF00011">
    <property type="entry name" value="HSP20"/>
    <property type="match status" value="1"/>
</dbReference>
<gene>
    <name evidence="4" type="ORF">GCM10009030_12230</name>
</gene>
<evidence type="ECO:0000313" key="5">
    <source>
        <dbReference type="Proteomes" id="UP000605784"/>
    </source>
</evidence>
<comment type="caution">
    <text evidence="4">The sequence shown here is derived from an EMBL/GenBank/DDBJ whole genome shotgun (WGS) entry which is preliminary data.</text>
</comment>
<feature type="domain" description="SHSP" evidence="3">
    <location>
        <begin position="1"/>
        <end position="64"/>
    </location>
</feature>
<accession>A0A830GKM5</accession>
<dbReference type="RefSeq" id="WP_188995525.1">
    <property type="nucleotide sequence ID" value="NZ_BMOU01000001.1"/>
</dbReference>
<dbReference type="Proteomes" id="UP000605784">
    <property type="component" value="Unassembled WGS sequence"/>
</dbReference>
<evidence type="ECO:0000313" key="4">
    <source>
        <dbReference type="EMBL" id="GGN90344.1"/>
    </source>
</evidence>
<dbReference type="PROSITE" id="PS01031">
    <property type="entry name" value="SHSP"/>
    <property type="match status" value="1"/>
</dbReference>
<reference evidence="4" key="1">
    <citation type="journal article" date="2014" name="Int. J. Syst. Evol. Microbiol.">
        <title>Complete genome sequence of Corynebacterium casei LMG S-19264T (=DSM 44701T), isolated from a smear-ripened cheese.</title>
        <authorList>
            <consortium name="US DOE Joint Genome Institute (JGI-PGF)"/>
            <person name="Walter F."/>
            <person name="Albersmeier A."/>
            <person name="Kalinowski J."/>
            <person name="Ruckert C."/>
        </authorList>
    </citation>
    <scope>NUCLEOTIDE SEQUENCE</scope>
    <source>
        <strain evidence="4">JCM 17820</strain>
    </source>
</reference>
<evidence type="ECO:0000259" key="3">
    <source>
        <dbReference type="PROSITE" id="PS01031"/>
    </source>
</evidence>
<dbReference type="SUPFAM" id="SSF49764">
    <property type="entry name" value="HSP20-like chaperones"/>
    <property type="match status" value="1"/>
</dbReference>
<evidence type="ECO:0000256" key="2">
    <source>
        <dbReference type="RuleBase" id="RU003616"/>
    </source>
</evidence>
<keyword evidence="5" id="KW-1185">Reference proteome</keyword>
<dbReference type="CDD" id="cd00298">
    <property type="entry name" value="ACD_sHsps_p23-like"/>
    <property type="match status" value="1"/>
</dbReference>
<proteinExistence type="inferred from homology"/>
<protein>
    <recommendedName>
        <fullName evidence="3">SHSP domain-containing protein</fullName>
    </recommendedName>
</protein>
<dbReference type="InterPro" id="IPR002068">
    <property type="entry name" value="A-crystallin/Hsp20_dom"/>
</dbReference>